<dbReference type="Proteomes" id="UP000216246">
    <property type="component" value="Plasmid pFLAC0026"/>
</dbReference>
<sequence>MAYDLRYDTEVRPHMGANQISRRALLCIAQARARYADYATGRDCRPSNERLAADTGYDLRTIQRANTVLRLLGVATEVLRGRQRTRVERFASWRVGDRARGWASVWALHDHRLLNRVIHTMHRVLSPHLRSGPVRDSHVRQDVVTTATRRRTGAGEHGAKRRASPDPGGLTLAKAWRADPHAPPWCRRHSPTAWATVLAGPARYGWTPRDVNQLITDWLGVGHWIPDAPHKPIGLLGAIVAWHGTDCLDQRPAAADIARETAEFTEARARLAAQSTARSEAAQAHAIGRAALGGAGHAWAARECARLAQNAARRRSAAAAAEAAALDAAIRRARSNGGRRFFG</sequence>
<feature type="region of interest" description="Disordered" evidence="1">
    <location>
        <begin position="146"/>
        <end position="171"/>
    </location>
</feature>
<evidence type="ECO:0000313" key="3">
    <source>
        <dbReference type="Proteomes" id="UP000216246"/>
    </source>
</evidence>
<name>A0AAC9YPD1_9MYCO</name>
<accession>A0AAC9YPD1</accession>
<evidence type="ECO:0000313" key="2">
    <source>
        <dbReference type="EMBL" id="ASW93266.1"/>
    </source>
</evidence>
<organism evidence="2 3">
    <name type="scientific">Mycobacterium marseillense</name>
    <dbReference type="NCBI Taxonomy" id="701042"/>
    <lineage>
        <taxon>Bacteria</taxon>
        <taxon>Bacillati</taxon>
        <taxon>Actinomycetota</taxon>
        <taxon>Actinomycetes</taxon>
        <taxon>Mycobacteriales</taxon>
        <taxon>Mycobacteriaceae</taxon>
        <taxon>Mycobacterium</taxon>
        <taxon>Mycobacterium avium complex (MAC)</taxon>
    </lineage>
</organism>
<evidence type="ECO:0000256" key="1">
    <source>
        <dbReference type="SAM" id="MobiDB-lite"/>
    </source>
</evidence>
<reference evidence="2 3" key="1">
    <citation type="submission" date="2017-08" db="EMBL/GenBank/DDBJ databases">
        <title>Phylogentic analysis of Mycobacterium avium complex whole genomes.</title>
        <authorList>
            <person name="Caverly L.J."/>
            <person name="Spilker T."/>
            <person name="LiPuma J."/>
        </authorList>
    </citation>
    <scope>NUCLEOTIDE SEQUENCE [LARGE SCALE GENOMIC DNA]</scope>
    <source>
        <strain evidence="2 3">FLAC0026</strain>
        <plasmid evidence="3">pflac0026</plasmid>
    </source>
</reference>
<geneLocation type="plasmid" evidence="3">
    <name>pflac0026</name>
</geneLocation>
<dbReference type="KEGG" id="mmal:CKJ54_24690"/>
<proteinExistence type="predicted"/>
<keyword evidence="2" id="KW-0614">Plasmid</keyword>
<protein>
    <submittedName>
        <fullName evidence="2">Helix-turn-helix domain-containing protein</fullName>
    </submittedName>
</protein>
<dbReference type="AlphaFoldDB" id="A0AAC9YPD1"/>
<gene>
    <name evidence="2" type="ORF">CKJ54_24690</name>
</gene>
<dbReference type="EMBL" id="CP023148">
    <property type="protein sequence ID" value="ASW93266.1"/>
    <property type="molecule type" value="Genomic_DNA"/>
</dbReference>